<dbReference type="Proteomes" id="UP000176923">
    <property type="component" value="Unassembled WGS sequence"/>
</dbReference>
<feature type="transmembrane region" description="Helical" evidence="3">
    <location>
        <begin position="88"/>
        <end position="108"/>
    </location>
</feature>
<feature type="transmembrane region" description="Helical" evidence="3">
    <location>
        <begin position="154"/>
        <end position="174"/>
    </location>
</feature>
<dbReference type="STRING" id="1798382.A3D77_03215"/>
<dbReference type="InterPro" id="IPR011990">
    <property type="entry name" value="TPR-like_helical_dom_sf"/>
</dbReference>
<feature type="transmembrane region" description="Helical" evidence="3">
    <location>
        <begin position="370"/>
        <end position="392"/>
    </location>
</feature>
<proteinExistence type="predicted"/>
<dbReference type="EMBL" id="MFJL01000016">
    <property type="protein sequence ID" value="OGG16025.1"/>
    <property type="molecule type" value="Genomic_DNA"/>
</dbReference>
<keyword evidence="3" id="KW-0812">Transmembrane</keyword>
<dbReference type="PROSITE" id="PS50005">
    <property type="entry name" value="TPR"/>
    <property type="match status" value="1"/>
</dbReference>
<dbReference type="InterPro" id="IPR019734">
    <property type="entry name" value="TPR_rpt"/>
</dbReference>
<feature type="transmembrane region" description="Helical" evidence="3">
    <location>
        <begin position="221"/>
        <end position="243"/>
    </location>
</feature>
<feature type="transmembrane region" description="Helical" evidence="3">
    <location>
        <begin position="36"/>
        <end position="54"/>
    </location>
</feature>
<dbReference type="SUPFAM" id="SSF48452">
    <property type="entry name" value="TPR-like"/>
    <property type="match status" value="1"/>
</dbReference>
<organism evidence="4 5">
    <name type="scientific">Candidatus Gottesmanbacteria bacterium RIFCSPHIGHO2_02_FULL_39_11</name>
    <dbReference type="NCBI Taxonomy" id="1798382"/>
    <lineage>
        <taxon>Bacteria</taxon>
        <taxon>Candidatus Gottesmaniibacteriota</taxon>
    </lineage>
</organism>
<reference evidence="4 5" key="1">
    <citation type="journal article" date="2016" name="Nat. Commun.">
        <title>Thousands of microbial genomes shed light on interconnected biogeochemical processes in an aquifer system.</title>
        <authorList>
            <person name="Anantharaman K."/>
            <person name="Brown C.T."/>
            <person name="Hug L.A."/>
            <person name="Sharon I."/>
            <person name="Castelle C.J."/>
            <person name="Probst A.J."/>
            <person name="Thomas B.C."/>
            <person name="Singh A."/>
            <person name="Wilkins M.J."/>
            <person name="Karaoz U."/>
            <person name="Brodie E.L."/>
            <person name="Williams K.H."/>
            <person name="Hubbard S.S."/>
            <person name="Banfield J.F."/>
        </authorList>
    </citation>
    <scope>NUCLEOTIDE SEQUENCE [LARGE SCALE GENOMIC DNA]</scope>
</reference>
<feature type="compositionally biased region" description="Polar residues" evidence="2">
    <location>
        <begin position="606"/>
        <end position="630"/>
    </location>
</feature>
<feature type="repeat" description="TPR" evidence="1">
    <location>
        <begin position="519"/>
        <end position="552"/>
    </location>
</feature>
<accession>A0A1F5ZUL7</accession>
<feature type="transmembrane region" description="Helical" evidence="3">
    <location>
        <begin position="288"/>
        <end position="308"/>
    </location>
</feature>
<comment type="caution">
    <text evidence="4">The sequence shown here is derived from an EMBL/GenBank/DDBJ whole genome shotgun (WGS) entry which is preliminary data.</text>
</comment>
<feature type="transmembrane region" description="Helical" evidence="3">
    <location>
        <begin position="6"/>
        <end position="24"/>
    </location>
</feature>
<evidence type="ECO:0000313" key="5">
    <source>
        <dbReference type="Proteomes" id="UP000176923"/>
    </source>
</evidence>
<name>A0A1F5ZUL7_9BACT</name>
<keyword evidence="3" id="KW-0472">Membrane</keyword>
<dbReference type="Gene3D" id="1.25.40.10">
    <property type="entry name" value="Tetratricopeptide repeat domain"/>
    <property type="match status" value="1"/>
</dbReference>
<evidence type="ECO:0000256" key="3">
    <source>
        <dbReference type="SAM" id="Phobius"/>
    </source>
</evidence>
<keyword evidence="3" id="KW-1133">Transmembrane helix</keyword>
<feature type="transmembrane region" description="Helical" evidence="3">
    <location>
        <begin position="60"/>
        <end position="81"/>
    </location>
</feature>
<dbReference type="AlphaFoldDB" id="A0A1F5ZUL7"/>
<feature type="compositionally biased region" description="Low complexity" evidence="2">
    <location>
        <begin position="640"/>
        <end position="649"/>
    </location>
</feature>
<feature type="region of interest" description="Disordered" evidence="2">
    <location>
        <begin position="606"/>
        <end position="649"/>
    </location>
</feature>
<feature type="transmembrane region" description="Helical" evidence="3">
    <location>
        <begin position="194"/>
        <end position="214"/>
    </location>
</feature>
<gene>
    <name evidence="4" type="ORF">A3D77_03215</name>
</gene>
<sequence length="649" mass="72128">MLTRLTTYLTYAFVFVYPLFFLPITSDAYDFQKTSLLLVFLVLYLLLSLTDSIIKGKVEIYINSTTVFLFLLAGLSLVSAFIQSPNPILALTNPLSTSLLLMLPFFHAGMLGQKERDKEMYLNLLLLSGSLISLYAIVNFSLNIETGLFIPSGSILLSAIFIGVLLIVSIPKTIHSVFNAFTDNEDNFYSKRSVGFLITTLILLGGISVLLIRLKTDAAPILLPFSIGWEIFLTSIATVKSVILGFGPSNFSSAFTLLKPLEFNTTVYADVLFTSSSSYLLTLGTENGLLSVILYVFILVKTISLLFAKTDLEPFERRVAAIAGLCSLILLSVLPGSTTGLLTCILLLSLSSYPKPFTVFHLGKKDSMRFFLLVIPFALSALIFLGLSRVYLSEVSFKKSADLLAQGKGSDAYNKEKEAISFNPYIDRYHIAFSQTNLALANSLARKKDLDQKDRENIPILVRQSIDQAQIAVKLNRTSLPAWDNLSNIYLALTNFVIGSEKWAEESLRQKIQLDPINPSHHLSLALFYKTQDKPQDAEKEFEEALRLKTNDARIQYQYGLLLIDQKKYQEAFKHLSIALGLVSPGSENETLILNTIKGIEEYTKNNEGINSNTNKTESINSQEPSNLNVSPTSPPIPSSIPTIEMKRK</sequence>
<keyword evidence="1" id="KW-0802">TPR repeat</keyword>
<evidence type="ECO:0000256" key="1">
    <source>
        <dbReference type="PROSITE-ProRule" id="PRU00339"/>
    </source>
</evidence>
<evidence type="ECO:0000256" key="2">
    <source>
        <dbReference type="SAM" id="MobiDB-lite"/>
    </source>
</evidence>
<feature type="transmembrane region" description="Helical" evidence="3">
    <location>
        <begin position="120"/>
        <end position="142"/>
    </location>
</feature>
<evidence type="ECO:0000313" key="4">
    <source>
        <dbReference type="EMBL" id="OGG16025.1"/>
    </source>
</evidence>
<feature type="transmembrane region" description="Helical" evidence="3">
    <location>
        <begin position="320"/>
        <end position="350"/>
    </location>
</feature>
<protein>
    <submittedName>
        <fullName evidence="4">Uncharacterized protein</fullName>
    </submittedName>
</protein>